<dbReference type="InterPro" id="IPR000225">
    <property type="entry name" value="Armadillo"/>
</dbReference>
<evidence type="ECO:0000313" key="2">
    <source>
        <dbReference type="Ensembl" id="ENSCPBP00000009926.1"/>
    </source>
</evidence>
<dbReference type="AlphaFoldDB" id="A0A8C3FMW8"/>
<reference evidence="2" key="2">
    <citation type="submission" date="2025-09" db="UniProtKB">
        <authorList>
            <consortium name="Ensembl"/>
        </authorList>
    </citation>
    <scope>IDENTIFICATION</scope>
</reference>
<evidence type="ECO:0000313" key="3">
    <source>
        <dbReference type="Proteomes" id="UP000694380"/>
    </source>
</evidence>
<dbReference type="Ensembl" id="ENSCPBT00000011922.1">
    <property type="protein sequence ID" value="ENSCPBP00000009926.1"/>
    <property type="gene ID" value="ENSCPBG00000007651.1"/>
</dbReference>
<dbReference type="SUPFAM" id="SSF48371">
    <property type="entry name" value="ARM repeat"/>
    <property type="match status" value="1"/>
</dbReference>
<name>A0A8C3FMW8_CHRPI</name>
<organism evidence="2 3">
    <name type="scientific">Chrysemys picta bellii</name>
    <name type="common">Western painted turtle</name>
    <name type="synonym">Emys bellii</name>
    <dbReference type="NCBI Taxonomy" id="8478"/>
    <lineage>
        <taxon>Eukaryota</taxon>
        <taxon>Metazoa</taxon>
        <taxon>Chordata</taxon>
        <taxon>Craniata</taxon>
        <taxon>Vertebrata</taxon>
        <taxon>Euteleostomi</taxon>
        <taxon>Archelosauria</taxon>
        <taxon>Testudinata</taxon>
        <taxon>Testudines</taxon>
        <taxon>Cryptodira</taxon>
        <taxon>Durocryptodira</taxon>
        <taxon>Testudinoidea</taxon>
        <taxon>Emydidae</taxon>
        <taxon>Chrysemys</taxon>
    </lineage>
</organism>
<dbReference type="InterPro" id="IPR011989">
    <property type="entry name" value="ARM-like"/>
</dbReference>
<proteinExistence type="predicted"/>
<feature type="region of interest" description="Disordered" evidence="1">
    <location>
        <begin position="1"/>
        <end position="46"/>
    </location>
</feature>
<keyword evidence="3" id="KW-1185">Reference proteome</keyword>
<dbReference type="InterPro" id="IPR016024">
    <property type="entry name" value="ARM-type_fold"/>
</dbReference>
<reference evidence="2" key="1">
    <citation type="submission" date="2025-08" db="UniProtKB">
        <authorList>
            <consortium name="Ensembl"/>
        </authorList>
    </citation>
    <scope>IDENTIFICATION</scope>
</reference>
<sequence>MQASPRPLGPPHSLLGTPLTDTPGTPSYPLTDSFPTLPGPPSTRAPISTEPGTLGLLRTLRPGPPVDAAPWRLGPGSRKCAVPCRHLPRWSRRRLLPSASAAIGMWSRRSCRYRPDASGLEELRARRREQESALRKARRQQQLVSKRLLREDSLVNGDGQAGVEIAVEPLSDQEILQLLRDVQRGTEERKKLLSRLRQGLQHKETQQKFVRLEGSMRVLIGLFTSSLANVQMEAARCLHELSHSCDPAVAEACLPATSYLLTYLSGHSVEFTELCLYTLGNLAVESDAVRKQLLPQGIIPALASCIQSPHVAVLEGLGYVLSQLLQAREAPTKIIPLVLDSVLPQHMLQLVSSNLELGMGVAVEFAWCLHYIVCSHVNNTLLISQGIVSTLVLLLLELASVMSKAATEGLELLICPVLRCLSNLLAEDETEGCKVQIQDERLLVALFLFMQYFLQQHPFLVQECLWLLNNLTADEPIFCSAVLTMDLLPALLQLLSCSRMVTLLALTVLCNIAEKGPAYCYQLHQKAVLPSLLSTLALSDAQVVGQSLELLHLLFLHLPEAADDFLSQAGLQALEQHQDNPQLQERVRALSETYLQPAAASLISCASASAAVLPSS</sequence>
<dbReference type="Gene3D" id="1.25.10.10">
    <property type="entry name" value="Leucine-rich Repeat Variant"/>
    <property type="match status" value="2"/>
</dbReference>
<gene>
    <name evidence="2" type="primary">TMCO6</name>
</gene>
<protein>
    <submittedName>
        <fullName evidence="2">Transmembrane and coiled-coil domains 6</fullName>
    </submittedName>
</protein>
<dbReference type="PANTHER" id="PTHR16356:SF1">
    <property type="entry name" value="TRANSMEMBRANE AND COILED-COIL DOMAIN-CONTAINING PROTEIN 6"/>
    <property type="match status" value="1"/>
</dbReference>
<accession>A0A8C3FMW8</accession>
<evidence type="ECO:0000256" key="1">
    <source>
        <dbReference type="SAM" id="MobiDB-lite"/>
    </source>
</evidence>
<feature type="compositionally biased region" description="Low complexity" evidence="1">
    <location>
        <begin position="14"/>
        <end position="25"/>
    </location>
</feature>
<dbReference type="SMART" id="SM00185">
    <property type="entry name" value="ARM"/>
    <property type="match status" value="6"/>
</dbReference>
<dbReference type="PANTHER" id="PTHR16356">
    <property type="entry name" value="TRANSMEMBRANE AND COILED-COIL DOMAIN-CONTAINING PROTEIN 6 TMCO6"/>
    <property type="match status" value="1"/>
</dbReference>
<dbReference type="OMA" id="TLGNICP"/>
<dbReference type="GeneTree" id="ENSGT00390000008104"/>
<dbReference type="Proteomes" id="UP000694380">
    <property type="component" value="Unplaced"/>
</dbReference>